<name>A0A7J7DV09_TRIWF</name>
<dbReference type="InParanoid" id="A0A7J7DV09"/>
<accession>A0A7J7DV09</accession>
<comment type="caution">
    <text evidence="2">The sequence shown here is derived from an EMBL/GenBank/DDBJ whole genome shotgun (WGS) entry which is preliminary data.</text>
</comment>
<dbReference type="GO" id="GO:0009793">
    <property type="term" value="P:embryo development ending in seed dormancy"/>
    <property type="evidence" value="ECO:0007669"/>
    <property type="project" value="TreeGrafter"/>
</dbReference>
<protein>
    <submittedName>
        <fullName evidence="2">Protein GAMETE EXPRESSED 3</fullName>
    </submittedName>
</protein>
<dbReference type="GO" id="GO:0010183">
    <property type="term" value="P:pollen tube guidance"/>
    <property type="evidence" value="ECO:0007669"/>
    <property type="project" value="TreeGrafter"/>
</dbReference>
<reference evidence="2 3" key="1">
    <citation type="journal article" date="2020" name="Nat. Commun.">
        <title>Genome of Tripterygium wilfordii and identification of cytochrome P450 involved in triptolide biosynthesis.</title>
        <authorList>
            <person name="Tu L."/>
            <person name="Su P."/>
            <person name="Zhang Z."/>
            <person name="Gao L."/>
            <person name="Wang J."/>
            <person name="Hu T."/>
            <person name="Zhou J."/>
            <person name="Zhang Y."/>
            <person name="Zhao Y."/>
            <person name="Liu Y."/>
            <person name="Song Y."/>
            <person name="Tong Y."/>
            <person name="Lu Y."/>
            <person name="Yang J."/>
            <person name="Xu C."/>
            <person name="Jia M."/>
            <person name="Peters R.J."/>
            <person name="Huang L."/>
            <person name="Gao W."/>
        </authorList>
    </citation>
    <scope>NUCLEOTIDE SEQUENCE [LARGE SCALE GENOMIC DNA]</scope>
    <source>
        <strain evidence="3">cv. XIE 37</strain>
        <tissue evidence="2">Leaf</tissue>
    </source>
</reference>
<keyword evidence="1" id="KW-1133">Transmembrane helix</keyword>
<dbReference type="PANTHER" id="PTHR37253:SF1">
    <property type="entry name" value="PROTEIN GAMETE EXPRESSED 3"/>
    <property type="match status" value="1"/>
</dbReference>
<organism evidence="2 3">
    <name type="scientific">Tripterygium wilfordii</name>
    <name type="common">Thunder God vine</name>
    <dbReference type="NCBI Taxonomy" id="458696"/>
    <lineage>
        <taxon>Eukaryota</taxon>
        <taxon>Viridiplantae</taxon>
        <taxon>Streptophyta</taxon>
        <taxon>Embryophyta</taxon>
        <taxon>Tracheophyta</taxon>
        <taxon>Spermatophyta</taxon>
        <taxon>Magnoliopsida</taxon>
        <taxon>eudicotyledons</taxon>
        <taxon>Gunneridae</taxon>
        <taxon>Pentapetalae</taxon>
        <taxon>rosids</taxon>
        <taxon>fabids</taxon>
        <taxon>Celastrales</taxon>
        <taxon>Celastraceae</taxon>
        <taxon>Tripterygium</taxon>
    </lineage>
</organism>
<dbReference type="Proteomes" id="UP000593562">
    <property type="component" value="Unassembled WGS sequence"/>
</dbReference>
<keyword evidence="1" id="KW-0472">Membrane</keyword>
<evidence type="ECO:0000313" key="3">
    <source>
        <dbReference type="Proteomes" id="UP000593562"/>
    </source>
</evidence>
<dbReference type="EMBL" id="JAAARO010000003">
    <property type="protein sequence ID" value="KAF5749966.1"/>
    <property type="molecule type" value="Genomic_DNA"/>
</dbReference>
<evidence type="ECO:0000313" key="2">
    <source>
        <dbReference type="EMBL" id="KAF5749966.1"/>
    </source>
</evidence>
<proteinExistence type="predicted"/>
<gene>
    <name evidence="2" type="ORF">HS088_TW03G00293</name>
</gene>
<dbReference type="InterPro" id="IPR045301">
    <property type="entry name" value="GEX3-like"/>
</dbReference>
<keyword evidence="1" id="KW-0812">Transmembrane</keyword>
<dbReference type="AlphaFoldDB" id="A0A7J7DV09"/>
<dbReference type="GO" id="GO:0005886">
    <property type="term" value="C:plasma membrane"/>
    <property type="evidence" value="ECO:0007669"/>
    <property type="project" value="TreeGrafter"/>
</dbReference>
<feature type="transmembrane region" description="Helical" evidence="1">
    <location>
        <begin position="36"/>
        <end position="54"/>
    </location>
</feature>
<sequence length="137" mass="15674">MSLDVTRYLLPGQKLESSCSQARLESLNIYTGNERAIVWFLFFESVVLVVFAGLRSLQLRKKAFDRTITELQQKAAEEAVANDVIHELGDLVQKREGMERKLSTIYSLGRDEAGSSSKFLIPLYDRWFNKELLVPKC</sequence>
<dbReference type="PANTHER" id="PTHR37253">
    <property type="entry name" value="PROTEIN GAMETE EXPRESSED 3"/>
    <property type="match status" value="1"/>
</dbReference>
<keyword evidence="3" id="KW-1185">Reference proteome</keyword>
<evidence type="ECO:0000256" key="1">
    <source>
        <dbReference type="SAM" id="Phobius"/>
    </source>
</evidence>